<dbReference type="PANTHER" id="PTHR37938">
    <property type="entry name" value="BLL0215 PROTEIN"/>
    <property type="match status" value="1"/>
</dbReference>
<dbReference type="OrthoDB" id="3354538at2"/>
<evidence type="ECO:0000256" key="2">
    <source>
        <dbReference type="SAM" id="Phobius"/>
    </source>
</evidence>
<keyword evidence="2" id="KW-1133">Transmembrane helix</keyword>
<feature type="transmembrane region" description="Helical" evidence="2">
    <location>
        <begin position="63"/>
        <end position="83"/>
    </location>
</feature>
<accession>A0A3N4YGR6</accession>
<dbReference type="EMBL" id="RKQZ01000001">
    <property type="protein sequence ID" value="RPF20319.1"/>
    <property type="molecule type" value="Genomic_DNA"/>
</dbReference>
<dbReference type="PANTHER" id="PTHR37938:SF1">
    <property type="entry name" value="BLL0215 PROTEIN"/>
    <property type="match status" value="1"/>
</dbReference>
<organism evidence="4 5">
    <name type="scientific">Myceligenerans xiligouense</name>
    <dbReference type="NCBI Taxonomy" id="253184"/>
    <lineage>
        <taxon>Bacteria</taxon>
        <taxon>Bacillati</taxon>
        <taxon>Actinomycetota</taxon>
        <taxon>Actinomycetes</taxon>
        <taxon>Micrococcales</taxon>
        <taxon>Promicromonosporaceae</taxon>
        <taxon>Myceligenerans</taxon>
    </lineage>
</organism>
<feature type="domain" description="YdbS-like PH" evidence="3">
    <location>
        <begin position="85"/>
        <end position="151"/>
    </location>
</feature>
<protein>
    <submittedName>
        <fullName evidence="4">PH (Pleckstrin Homology) domain-containing protein</fullName>
    </submittedName>
</protein>
<dbReference type="Pfam" id="PF03703">
    <property type="entry name" value="bPH_2"/>
    <property type="match status" value="1"/>
</dbReference>
<sequence length="222" mass="25721">MTETEDFLRRHRRLRKYILGGEEIVFATHRHWVRLWEPVLTALGSFVVLVLVFLAASSEMRDVLVWLFWGWALVLGRLGWRYLEWRHDWLLLTNLRLMTVTGFVVQSVATMPRDKVTDLGYKQDFMGQLIGYGTFHFESAGQDQTLSTEEYIPSSDALYRTLMTSLFHPDADPKPATRPPSIVPRQRDDPEDATTPDETPTTPPRSTPRTQQIKIRPSHPED</sequence>
<evidence type="ECO:0000313" key="5">
    <source>
        <dbReference type="Proteomes" id="UP000280501"/>
    </source>
</evidence>
<dbReference type="Proteomes" id="UP000280501">
    <property type="component" value="Unassembled WGS sequence"/>
</dbReference>
<gene>
    <name evidence="4" type="ORF">EDD34_0905</name>
</gene>
<evidence type="ECO:0000259" key="3">
    <source>
        <dbReference type="Pfam" id="PF03703"/>
    </source>
</evidence>
<dbReference type="AlphaFoldDB" id="A0A3N4YGR6"/>
<evidence type="ECO:0000313" key="4">
    <source>
        <dbReference type="EMBL" id="RPF20319.1"/>
    </source>
</evidence>
<dbReference type="InterPro" id="IPR005182">
    <property type="entry name" value="YdbS-like_PH"/>
</dbReference>
<feature type="transmembrane region" description="Helical" evidence="2">
    <location>
        <begin position="39"/>
        <end position="56"/>
    </location>
</feature>
<evidence type="ECO:0000256" key="1">
    <source>
        <dbReference type="SAM" id="MobiDB-lite"/>
    </source>
</evidence>
<comment type="caution">
    <text evidence="4">The sequence shown here is derived from an EMBL/GenBank/DDBJ whole genome shotgun (WGS) entry which is preliminary data.</text>
</comment>
<name>A0A3N4YGR6_9MICO</name>
<dbReference type="RefSeq" id="WP_123813499.1">
    <property type="nucleotide sequence ID" value="NZ_RKQZ01000001.1"/>
</dbReference>
<keyword evidence="2" id="KW-0472">Membrane</keyword>
<keyword evidence="5" id="KW-1185">Reference proteome</keyword>
<keyword evidence="2" id="KW-0812">Transmembrane</keyword>
<proteinExistence type="predicted"/>
<reference evidence="4 5" key="1">
    <citation type="submission" date="2018-11" db="EMBL/GenBank/DDBJ databases">
        <title>Sequencing the genomes of 1000 actinobacteria strains.</title>
        <authorList>
            <person name="Klenk H.-P."/>
        </authorList>
    </citation>
    <scope>NUCLEOTIDE SEQUENCE [LARGE SCALE GENOMIC DNA]</scope>
    <source>
        <strain evidence="4 5">DSM 15700</strain>
    </source>
</reference>
<feature type="region of interest" description="Disordered" evidence="1">
    <location>
        <begin position="168"/>
        <end position="222"/>
    </location>
</feature>